<keyword evidence="5" id="KW-1185">Reference proteome</keyword>
<dbReference type="EMBL" id="UZAU01000813">
    <property type="status" value="NOT_ANNOTATED_CDS"/>
    <property type="molecule type" value="Genomic_DNA"/>
</dbReference>
<evidence type="ECO:0000313" key="4">
    <source>
        <dbReference type="EnsemblPlants" id="cds.evm.model.10.830"/>
    </source>
</evidence>
<feature type="domain" description="Zinc knuckle CX2CX4HX4C" evidence="3">
    <location>
        <begin position="249"/>
        <end position="278"/>
    </location>
</feature>
<dbReference type="Pfam" id="PF14392">
    <property type="entry name" value="zf-CCHC_4"/>
    <property type="match status" value="1"/>
</dbReference>
<protein>
    <recommendedName>
        <fullName evidence="6">DUF4283 domain-containing protein</fullName>
    </recommendedName>
</protein>
<dbReference type="InterPro" id="IPR025558">
    <property type="entry name" value="DUF4283"/>
</dbReference>
<name>A0A803QQJ2_CANSA</name>
<dbReference type="EnsemblPlants" id="evm.model.10.830">
    <property type="protein sequence ID" value="cds.evm.model.10.830"/>
    <property type="gene ID" value="evm.TU.10.830"/>
</dbReference>
<feature type="domain" description="DUF4283" evidence="2">
    <location>
        <begin position="100"/>
        <end position="168"/>
    </location>
</feature>
<dbReference type="InterPro" id="IPR040256">
    <property type="entry name" value="At4g02000-like"/>
</dbReference>
<reference evidence="4" key="1">
    <citation type="submission" date="2021-03" db="UniProtKB">
        <authorList>
            <consortium name="EnsemblPlants"/>
        </authorList>
    </citation>
    <scope>IDENTIFICATION</scope>
</reference>
<feature type="region of interest" description="Disordered" evidence="1">
    <location>
        <begin position="327"/>
        <end position="356"/>
    </location>
</feature>
<dbReference type="PANTHER" id="PTHR31286">
    <property type="entry name" value="GLYCINE-RICH CELL WALL STRUCTURAL PROTEIN 1.8-LIKE"/>
    <property type="match status" value="1"/>
</dbReference>
<dbReference type="Gramene" id="evm.model.10.830">
    <property type="protein sequence ID" value="cds.evm.model.10.830"/>
    <property type="gene ID" value="evm.TU.10.830"/>
</dbReference>
<evidence type="ECO:0008006" key="6">
    <source>
        <dbReference type="Google" id="ProtNLM"/>
    </source>
</evidence>
<evidence type="ECO:0000313" key="5">
    <source>
        <dbReference type="Proteomes" id="UP000596661"/>
    </source>
</evidence>
<feature type="compositionally biased region" description="Basic residues" evidence="1">
    <location>
        <begin position="427"/>
        <end position="437"/>
    </location>
</feature>
<dbReference type="Pfam" id="PF14111">
    <property type="entry name" value="DUF4283"/>
    <property type="match status" value="1"/>
</dbReference>
<feature type="region of interest" description="Disordered" evidence="1">
    <location>
        <begin position="568"/>
        <end position="639"/>
    </location>
</feature>
<proteinExistence type="predicted"/>
<accession>A0A803QQJ2</accession>
<sequence>MENTVNRAGQDEIINDTMIEDSVEDIQQTPQVIEEGPSLKEKQGSEATEATEVTTAVGEGEKNEGIEELRQNFLQLMSLDLEPDFEINAEITRKGVLASFFEGKGVSRTRLKDILEQKWKLQGRWRFKTLKPGLWGIFFDKEEDCVSILENRPWLINGKLLIIQEWPEQGDWSNADMSKAIFWVRATGPPTPYLNAMNTPRIAAKVGEYKGCDIVDQRTLARRGFLKFQVELSTQHQLSPGFFLDILRGRKEWIQFQYFRLPKFCYNCGFIRHDKNTCVRETSFAYPPEGAAVRAYGPWIRAESAVISCFNTRNQLNFFREDRSVLRPSTGRSPIQSNGKQGQNKGKGQDLGDIPTQLRKANENGKLKRKVIRTHENTSGTVYGKNLKVVDNGQKRPTGIKINDVTEVIHNTEVTHRERRIRSVSPRALRRHNKGKKNAQDTDEDILKKYSSRPPPSQRDGGVITTFMAHVGPTYEKMIDEPHKDLCKSRNPHKPPEPTHFPWPIYVEEIGLAEELMGPAPIDKFEPIPTLFHDPIDVSNEVHECPQQRKRKASLTLVPYVQRTEYNTREFSREAPQLPPFSPGPVDTPFKVGSGASSSSATRGGTKRRRVAGSKTSSRSRKQQNTARNEEGSTAINLEETLNSIEVNVTSEQNFQTGEEAALIKPPTPK</sequence>
<evidence type="ECO:0000256" key="1">
    <source>
        <dbReference type="SAM" id="MobiDB-lite"/>
    </source>
</evidence>
<dbReference type="PANTHER" id="PTHR31286:SF167">
    <property type="entry name" value="OS09G0268800 PROTEIN"/>
    <property type="match status" value="1"/>
</dbReference>
<feature type="region of interest" description="Disordered" evidence="1">
    <location>
        <begin position="427"/>
        <end position="463"/>
    </location>
</feature>
<dbReference type="InterPro" id="IPR025836">
    <property type="entry name" value="Zn_knuckle_CX2CX4HX4C"/>
</dbReference>
<feature type="compositionally biased region" description="Basic residues" evidence="1">
    <location>
        <begin position="605"/>
        <end position="622"/>
    </location>
</feature>
<feature type="compositionally biased region" description="Low complexity" evidence="1">
    <location>
        <begin position="593"/>
        <end position="604"/>
    </location>
</feature>
<organism evidence="4 5">
    <name type="scientific">Cannabis sativa</name>
    <name type="common">Hemp</name>
    <name type="synonym">Marijuana</name>
    <dbReference type="NCBI Taxonomy" id="3483"/>
    <lineage>
        <taxon>Eukaryota</taxon>
        <taxon>Viridiplantae</taxon>
        <taxon>Streptophyta</taxon>
        <taxon>Embryophyta</taxon>
        <taxon>Tracheophyta</taxon>
        <taxon>Spermatophyta</taxon>
        <taxon>Magnoliopsida</taxon>
        <taxon>eudicotyledons</taxon>
        <taxon>Gunneridae</taxon>
        <taxon>Pentapetalae</taxon>
        <taxon>rosids</taxon>
        <taxon>fabids</taxon>
        <taxon>Rosales</taxon>
        <taxon>Cannabaceae</taxon>
        <taxon>Cannabis</taxon>
    </lineage>
</organism>
<dbReference type="Proteomes" id="UP000596661">
    <property type="component" value="Unassembled WGS sequence"/>
</dbReference>
<evidence type="ECO:0000259" key="2">
    <source>
        <dbReference type="Pfam" id="PF14111"/>
    </source>
</evidence>
<feature type="compositionally biased region" description="Polar residues" evidence="1">
    <location>
        <begin position="623"/>
        <end position="639"/>
    </location>
</feature>
<dbReference type="AlphaFoldDB" id="A0A803QQJ2"/>
<evidence type="ECO:0000259" key="3">
    <source>
        <dbReference type="Pfam" id="PF14392"/>
    </source>
</evidence>
<feature type="region of interest" description="Disordered" evidence="1">
    <location>
        <begin position="651"/>
        <end position="670"/>
    </location>
</feature>